<sequence length="1804" mass="195396">MAALGSDSYDSASAPRDQIVAYAAKVLAEFAATDLWDPAAQLRAASAHAGNEYAGRFLLELLQNAHDAHPADKHDGRITIVIDADEGLHGVVYVANFGTPFTYETMNGLCKLACSPKEVGQGIGHKGVGFRSILPVCTRPEIYSADPAGLPGNLDGYTFRFADLADLLILAQGDETLARRADEKFPPFQLPVPIDTVPAAVRKLVSAGHVTIIRLPLDSSEARMAALAQATNLIGGDVPTLLFLERITALTIVRHEDGDSVETSLTRTQQTFSAITAPDMSFTQVNLGELGDYTIASIAVPATRLCEAVQDARHGNKLSAAWDTWDEAVVSLAVPTDGEVTGRMFTFLPMGNKASSPFAGHLNAPFFTKIDRADLDPSHPLNNLLLDVAAETALTAAAVLQASGLTAARRWVSDLMCWDDPHTDRLARAADRTGSGPLAERRLVPIEVTADHPLGWASLSDTYRWPGQNLTVLTAARAAESGICLLDSRLGNDRVDRWEAFAYLLDQSLSPGKGTLAELVERIAATLERPSAYDDTSGTLHTRPTKGRKGEVAKKPARTRRRSGEASRATLWAGMYNDLADIFPVSGANVLRGRALLVDDAGDLRPTNIASLPPSERSSSRRVTAFLPPAREDTPIAVPASLRKDLFYLHPAIAEQLGSAGRTLLLEADLADRYDIRSLLDHVGTILTRTKSERTHRDALRFLFSLEQNGQIPPRYPLKQLHLRVPSTAGKMVRASQAAFGSGWDGRDSTDLITVIEDAREVDSGFAELADGLVEPVSDLVRPTDDRTAWSRFLSKIGVGTGLALRATSAATPKLVGWALSGPRFATRLRVQESIAEQWLAYLASMPPRRIEFPQTEYVADRKPVWAMGQAIAEQLTDPARAAYARLFLHGLANWHANCLHLNWDRDRPGNKDRQTVPTPLAAFLATAAWLPTAPRPGRPAFARPDQLWHFSLSSDDAEPAFAPLASRATRLFLDKNPQVLTALKTAGLGDWSDPAHAVRLVRSLGEAAAAGAVGEDQRDQFSRAYMRAWSTVAKRPSSNLVGMEDMHFVLQEGARLSVRTAAELAVDGVTVYLASPGDGLHRRLLDELELPVLLVDADLERAQAVLTGVLGDSVRIADETSVTVTPTGGTDENELLLERLRWMAVLVAAAANYGHRLTLRERAFDDLARGLRRLRLETYTGLGLSLFDRPTELPGTSYGLFAEPDDVNPIILSPTSASELRGPALVALVEEVAVAVGFPSLRERLRAAVLSLQLGGNEQPDPSDADLAHALRLTNAQVEATRIRLDGGLDAVIGRIYPVLVHWAGRAAADAIVDNARATTDLAELPSALMELASSLPVRPGKLVEAARTATSIDELRMSVAIEFSAFNTTLAGLSPAYTPISYQAAHEQALRQHLALCHQELCDQLRWVRLADFDGFRPQPDWPSLRSFTWVTVPETWGTTVDKPTRAVLAALVAGAAEARLGQRPPTSGPTLPALSTVAAGNKVLVTRCAPGIARLARAWASSHRATLVGALSSSDPGTEMLTLFDNNGVLDFRRLNENDLPVWLEALGSWPTGMPVTTDPGVVGVTTEQLAAADSAATIARQERERQRRLIHIGDNPVDVGIGATNITALVDALQAGLDAHPAVIGAGNRVKDLRPMSAIQPRRRDGGARVGRDPMGGLSDEQRQALGFAGEWLAYQWLTRIYAEANESSWVSTNRAKIFAGNLGDDSLGFDFRVERPGGPIMFEVKASRADPGMFTLTDSEIREARRHARNGRWRLLVVPYVSDPARCRVLRFPNPFGARAEGLFRAEGDGIRYRYHLDQ</sequence>
<feature type="region of interest" description="Disordered" evidence="1">
    <location>
        <begin position="532"/>
        <end position="566"/>
    </location>
</feature>
<dbReference type="SUPFAM" id="SSF55874">
    <property type="entry name" value="ATPase domain of HSP90 chaperone/DNA topoisomerase II/histidine kinase"/>
    <property type="match status" value="1"/>
</dbReference>
<dbReference type="NCBIfam" id="NF047352">
    <property type="entry name" value="P_loop_sacsin"/>
    <property type="match status" value="1"/>
</dbReference>
<gene>
    <name evidence="3" type="ORF">GCM10009754_00240</name>
</gene>
<keyword evidence="4" id="KW-1185">Reference proteome</keyword>
<evidence type="ECO:0000259" key="2">
    <source>
        <dbReference type="Pfam" id="PF13020"/>
    </source>
</evidence>
<dbReference type="Gene3D" id="3.30.565.10">
    <property type="entry name" value="Histidine kinase-like ATPase, C-terminal domain"/>
    <property type="match status" value="1"/>
</dbReference>
<dbReference type="EMBL" id="BAAANN010000001">
    <property type="protein sequence ID" value="GAA1937168.1"/>
    <property type="molecule type" value="Genomic_DNA"/>
</dbReference>
<protein>
    <submittedName>
        <fullName evidence="3">DUF3883 domain-containing protein</fullName>
    </submittedName>
</protein>
<dbReference type="RefSeq" id="WP_344411935.1">
    <property type="nucleotide sequence ID" value="NZ_BAAANN010000001.1"/>
</dbReference>
<accession>A0ABN2PX11</accession>
<evidence type="ECO:0000313" key="3">
    <source>
        <dbReference type="EMBL" id="GAA1937168.1"/>
    </source>
</evidence>
<dbReference type="Proteomes" id="UP001501116">
    <property type="component" value="Unassembled WGS sequence"/>
</dbReference>
<dbReference type="InterPro" id="IPR036890">
    <property type="entry name" value="HATPase_C_sf"/>
</dbReference>
<comment type="caution">
    <text evidence="3">The sequence shown here is derived from an EMBL/GenBank/DDBJ whole genome shotgun (WGS) entry which is preliminary data.</text>
</comment>
<organism evidence="3 4">
    <name type="scientific">Amycolatopsis minnesotensis</name>
    <dbReference type="NCBI Taxonomy" id="337894"/>
    <lineage>
        <taxon>Bacteria</taxon>
        <taxon>Bacillati</taxon>
        <taxon>Actinomycetota</taxon>
        <taxon>Actinomycetes</taxon>
        <taxon>Pseudonocardiales</taxon>
        <taxon>Pseudonocardiaceae</taxon>
        <taxon>Amycolatopsis</taxon>
    </lineage>
</organism>
<proteinExistence type="predicted"/>
<reference evidence="3 4" key="1">
    <citation type="journal article" date="2019" name="Int. J. Syst. Evol. Microbiol.">
        <title>The Global Catalogue of Microorganisms (GCM) 10K type strain sequencing project: providing services to taxonomists for standard genome sequencing and annotation.</title>
        <authorList>
            <consortium name="The Broad Institute Genomics Platform"/>
            <consortium name="The Broad Institute Genome Sequencing Center for Infectious Disease"/>
            <person name="Wu L."/>
            <person name="Ma J."/>
        </authorList>
    </citation>
    <scope>NUCLEOTIDE SEQUENCE [LARGE SCALE GENOMIC DNA]</scope>
    <source>
        <strain evidence="3 4">JCM 14545</strain>
    </source>
</reference>
<dbReference type="InterPro" id="IPR024975">
    <property type="entry name" value="NOV_C"/>
</dbReference>
<name>A0ABN2PX11_9PSEU</name>
<evidence type="ECO:0000313" key="4">
    <source>
        <dbReference type="Proteomes" id="UP001501116"/>
    </source>
</evidence>
<feature type="domain" description="Protein NO VEIN C-terminal" evidence="2">
    <location>
        <begin position="1710"/>
        <end position="1769"/>
    </location>
</feature>
<evidence type="ECO:0000256" key="1">
    <source>
        <dbReference type="SAM" id="MobiDB-lite"/>
    </source>
</evidence>
<dbReference type="Pfam" id="PF13020">
    <property type="entry name" value="NOV_C"/>
    <property type="match status" value="1"/>
</dbReference>